<sequence>MRVRLFGVFLRDVLHALVDKDNEERLARDPDSEYRVLRPAPGGDPTLEDRDISFVYRAPWPFWDRDVLQRRWTFPLGGEGSGCVALVMRSFHDGLLLPEREDLLTA</sequence>
<protein>
    <submittedName>
        <fullName evidence="1">Uncharacterized protein</fullName>
    </submittedName>
</protein>
<evidence type="ECO:0000313" key="1">
    <source>
        <dbReference type="EMBL" id="CAK0851759.1"/>
    </source>
</evidence>
<accession>A0ABN9TZH8</accession>
<keyword evidence="2" id="KW-1185">Reference proteome</keyword>
<evidence type="ECO:0000313" key="2">
    <source>
        <dbReference type="Proteomes" id="UP001189429"/>
    </source>
</evidence>
<dbReference type="Proteomes" id="UP001189429">
    <property type="component" value="Unassembled WGS sequence"/>
</dbReference>
<proteinExistence type="predicted"/>
<organism evidence="1 2">
    <name type="scientific">Prorocentrum cordatum</name>
    <dbReference type="NCBI Taxonomy" id="2364126"/>
    <lineage>
        <taxon>Eukaryota</taxon>
        <taxon>Sar</taxon>
        <taxon>Alveolata</taxon>
        <taxon>Dinophyceae</taxon>
        <taxon>Prorocentrales</taxon>
        <taxon>Prorocentraceae</taxon>
        <taxon>Prorocentrum</taxon>
    </lineage>
</organism>
<reference evidence="1" key="1">
    <citation type="submission" date="2023-10" db="EMBL/GenBank/DDBJ databases">
        <authorList>
            <person name="Chen Y."/>
            <person name="Shah S."/>
            <person name="Dougan E. K."/>
            <person name="Thang M."/>
            <person name="Chan C."/>
        </authorList>
    </citation>
    <scope>NUCLEOTIDE SEQUENCE [LARGE SCALE GENOMIC DNA]</scope>
</reference>
<comment type="caution">
    <text evidence="1">The sequence shown here is derived from an EMBL/GenBank/DDBJ whole genome shotgun (WGS) entry which is preliminary data.</text>
</comment>
<dbReference type="EMBL" id="CAUYUJ010015271">
    <property type="protein sequence ID" value="CAK0851759.1"/>
    <property type="molecule type" value="Genomic_DNA"/>
</dbReference>
<name>A0ABN9TZH8_9DINO</name>
<gene>
    <name evidence="1" type="ORF">PCOR1329_LOCUS43834</name>
</gene>